<comment type="caution">
    <text evidence="11">The sequence shown here is derived from an EMBL/GenBank/DDBJ whole genome shotgun (WGS) entry which is preliminary data.</text>
</comment>
<name>A6G5R8_9BACT</name>
<evidence type="ECO:0000256" key="10">
    <source>
        <dbReference type="HAMAP-Rule" id="MF_01043"/>
    </source>
</evidence>
<accession>A6G5R8</accession>
<comment type="subunit">
    <text evidence="10">Probably interacts with PlsX.</text>
</comment>
<evidence type="ECO:0000256" key="7">
    <source>
        <dbReference type="ARBA" id="ARBA00023136"/>
    </source>
</evidence>
<evidence type="ECO:0000256" key="4">
    <source>
        <dbReference type="ARBA" id="ARBA00022692"/>
    </source>
</evidence>
<comment type="similarity">
    <text evidence="10">Belongs to the PlsY family.</text>
</comment>
<dbReference type="SMART" id="SM01207">
    <property type="entry name" value="G3P_acyltransf"/>
    <property type="match status" value="1"/>
</dbReference>
<gene>
    <name evidence="10" type="primary">plsY</name>
    <name evidence="11" type="ORF">PPSIR1_32662</name>
</gene>
<evidence type="ECO:0000256" key="5">
    <source>
        <dbReference type="ARBA" id="ARBA00022989"/>
    </source>
</evidence>
<dbReference type="Proteomes" id="UP000005801">
    <property type="component" value="Unassembled WGS sequence"/>
</dbReference>
<evidence type="ECO:0000256" key="8">
    <source>
        <dbReference type="ARBA" id="ARBA00023209"/>
    </source>
</evidence>
<feature type="transmembrane region" description="Helical" evidence="10">
    <location>
        <begin position="53"/>
        <end position="74"/>
    </location>
</feature>
<proteinExistence type="inferred from homology"/>
<keyword evidence="9 10" id="KW-1208">Phospholipid metabolism</keyword>
<dbReference type="RefSeq" id="WP_006972067.1">
    <property type="nucleotide sequence ID" value="NZ_ABCS01000026.1"/>
</dbReference>
<evidence type="ECO:0000256" key="1">
    <source>
        <dbReference type="ARBA" id="ARBA00022475"/>
    </source>
</evidence>
<feature type="transmembrane region" description="Helical" evidence="10">
    <location>
        <begin position="80"/>
        <end position="99"/>
    </location>
</feature>
<dbReference type="Pfam" id="PF02660">
    <property type="entry name" value="G3P_acyltransf"/>
    <property type="match status" value="1"/>
</dbReference>
<evidence type="ECO:0000256" key="6">
    <source>
        <dbReference type="ARBA" id="ARBA00023098"/>
    </source>
</evidence>
<dbReference type="AlphaFoldDB" id="A6G5R8"/>
<keyword evidence="5 10" id="KW-1133">Transmembrane helix</keyword>
<sequence>MSLEVLAWMLGAYLVAGIPVGYLIGKARGVDLRAVGSGNIGASNAMRNLGKGWGLLVFVGDVAKASVPVLAASARFDAPGPLALVALAAILGHIFTPYLRFRGGKGVACAFGVFLVLSPVAAVVGIAIYLQTLWLTRVSAIGSLTATTTIVGLTIADPTAPLAYKLLAAATAGLVWERHRPNLQDILGGNNQDKERREERAP</sequence>
<keyword evidence="2 10" id="KW-0444">Lipid biosynthesis</keyword>
<dbReference type="OrthoDB" id="9777124at2"/>
<keyword evidence="3 10" id="KW-0808">Transferase</keyword>
<evidence type="ECO:0000256" key="3">
    <source>
        <dbReference type="ARBA" id="ARBA00022679"/>
    </source>
</evidence>
<feature type="transmembrane region" description="Helical" evidence="10">
    <location>
        <begin position="134"/>
        <end position="156"/>
    </location>
</feature>
<dbReference type="NCBIfam" id="TIGR00023">
    <property type="entry name" value="glycerol-3-phosphate 1-O-acyltransferase PlsY"/>
    <property type="match status" value="1"/>
</dbReference>
<dbReference type="eggNOG" id="COG0344">
    <property type="taxonomic scope" value="Bacteria"/>
</dbReference>
<comment type="pathway">
    <text evidence="10">Lipid metabolism; phospholipid metabolism.</text>
</comment>
<keyword evidence="8 10" id="KW-0594">Phospholipid biosynthesis</keyword>
<dbReference type="GO" id="GO:0008654">
    <property type="term" value="P:phospholipid biosynthetic process"/>
    <property type="evidence" value="ECO:0007669"/>
    <property type="project" value="UniProtKB-UniRule"/>
</dbReference>
<comment type="function">
    <text evidence="10">Catalyzes the transfer of an acyl group from acyl-phosphate (acyl-PO(4)) to glycerol-3-phosphate (G3P) to form lysophosphatidic acid (LPA). This enzyme utilizes acyl-phosphate as fatty acyl donor, but not acyl-CoA or acyl-ACP.</text>
</comment>
<evidence type="ECO:0000256" key="2">
    <source>
        <dbReference type="ARBA" id="ARBA00022516"/>
    </source>
</evidence>
<comment type="subcellular location">
    <subcellularLocation>
        <location evidence="10">Cell membrane</location>
        <topology evidence="10">Multi-pass membrane protein</topology>
    </subcellularLocation>
</comment>
<comment type="catalytic activity">
    <reaction evidence="10">
        <text>an acyl phosphate + sn-glycerol 3-phosphate = a 1-acyl-sn-glycero-3-phosphate + phosphate</text>
        <dbReference type="Rhea" id="RHEA:34075"/>
        <dbReference type="ChEBI" id="CHEBI:43474"/>
        <dbReference type="ChEBI" id="CHEBI:57597"/>
        <dbReference type="ChEBI" id="CHEBI:57970"/>
        <dbReference type="ChEBI" id="CHEBI:59918"/>
        <dbReference type="EC" id="2.3.1.275"/>
    </reaction>
</comment>
<dbReference type="HAMAP" id="MF_01043">
    <property type="entry name" value="PlsY"/>
    <property type="match status" value="1"/>
</dbReference>
<dbReference type="PANTHER" id="PTHR30309:SF0">
    <property type="entry name" value="GLYCEROL-3-PHOSPHATE ACYLTRANSFERASE-RELATED"/>
    <property type="match status" value="1"/>
</dbReference>
<dbReference type="PANTHER" id="PTHR30309">
    <property type="entry name" value="INNER MEMBRANE PROTEIN YGIH"/>
    <property type="match status" value="1"/>
</dbReference>
<evidence type="ECO:0000313" key="12">
    <source>
        <dbReference type="Proteomes" id="UP000005801"/>
    </source>
</evidence>
<keyword evidence="7 10" id="KW-0472">Membrane</keyword>
<dbReference type="GO" id="GO:0043772">
    <property type="term" value="F:acyl-phosphate glycerol-3-phosphate acyltransferase activity"/>
    <property type="evidence" value="ECO:0007669"/>
    <property type="project" value="UniProtKB-UniRule"/>
</dbReference>
<evidence type="ECO:0000256" key="9">
    <source>
        <dbReference type="ARBA" id="ARBA00023264"/>
    </source>
</evidence>
<dbReference type="STRING" id="391625.PPSIR1_32662"/>
<dbReference type="UniPathway" id="UPA00085"/>
<keyword evidence="6 10" id="KW-0443">Lipid metabolism</keyword>
<evidence type="ECO:0000313" key="11">
    <source>
        <dbReference type="EMBL" id="EDM78849.1"/>
    </source>
</evidence>
<dbReference type="GO" id="GO:0005886">
    <property type="term" value="C:plasma membrane"/>
    <property type="evidence" value="ECO:0007669"/>
    <property type="project" value="UniProtKB-SubCell"/>
</dbReference>
<organism evidence="11 12">
    <name type="scientific">Plesiocystis pacifica SIR-1</name>
    <dbReference type="NCBI Taxonomy" id="391625"/>
    <lineage>
        <taxon>Bacteria</taxon>
        <taxon>Pseudomonadati</taxon>
        <taxon>Myxococcota</taxon>
        <taxon>Polyangia</taxon>
        <taxon>Nannocystales</taxon>
        <taxon>Nannocystaceae</taxon>
        <taxon>Plesiocystis</taxon>
    </lineage>
</organism>
<feature type="transmembrane region" description="Helical" evidence="10">
    <location>
        <begin position="6"/>
        <end position="24"/>
    </location>
</feature>
<keyword evidence="12" id="KW-1185">Reference proteome</keyword>
<dbReference type="InterPro" id="IPR003811">
    <property type="entry name" value="G3P_acylTferase_PlsY"/>
</dbReference>
<reference evidence="11 12" key="1">
    <citation type="submission" date="2007-06" db="EMBL/GenBank/DDBJ databases">
        <authorList>
            <person name="Shimkets L."/>
            <person name="Ferriera S."/>
            <person name="Johnson J."/>
            <person name="Kravitz S."/>
            <person name="Beeson K."/>
            <person name="Sutton G."/>
            <person name="Rogers Y.-H."/>
            <person name="Friedman R."/>
            <person name="Frazier M."/>
            <person name="Venter J.C."/>
        </authorList>
    </citation>
    <scope>NUCLEOTIDE SEQUENCE [LARGE SCALE GENOMIC DNA]</scope>
    <source>
        <strain evidence="11 12">SIR-1</strain>
    </source>
</reference>
<keyword evidence="4 10" id="KW-0812">Transmembrane</keyword>
<feature type="transmembrane region" description="Helical" evidence="10">
    <location>
        <begin position="106"/>
        <end position="128"/>
    </location>
</feature>
<keyword evidence="1 10" id="KW-1003">Cell membrane</keyword>
<dbReference type="EC" id="2.3.1.275" evidence="10"/>
<protein>
    <recommendedName>
        <fullName evidence="10">Glycerol-3-phosphate acyltransferase</fullName>
    </recommendedName>
    <alternativeName>
        <fullName evidence="10">Acyl-PO4 G3P acyltransferase</fullName>
    </alternativeName>
    <alternativeName>
        <fullName evidence="10">Acyl-phosphate--glycerol-3-phosphate acyltransferase</fullName>
    </alternativeName>
    <alternativeName>
        <fullName evidence="10">G3P acyltransferase</fullName>
        <shortName evidence="10">GPAT</shortName>
        <ecNumber evidence="10">2.3.1.275</ecNumber>
    </alternativeName>
    <alternativeName>
        <fullName evidence="10">Lysophosphatidic acid synthase</fullName>
        <shortName evidence="10">LPA synthase</shortName>
    </alternativeName>
</protein>
<dbReference type="EMBL" id="ABCS01000026">
    <property type="protein sequence ID" value="EDM78849.1"/>
    <property type="molecule type" value="Genomic_DNA"/>
</dbReference>